<reference evidence="5" key="1">
    <citation type="journal article" date="2020" name="Int. J. Syst. Evol. Microbiol.">
        <title>Aquipluma nitroreducens gen. nov. sp. nov., a novel facultatively anaerobic bacterium isolated from a freshwater lake.</title>
        <authorList>
            <person name="Watanabe M."/>
            <person name="Kojima H."/>
            <person name="Fukui M."/>
        </authorList>
    </citation>
    <scope>NUCLEOTIDE SEQUENCE</scope>
    <source>
        <strain evidence="5">MeG22</strain>
    </source>
</reference>
<dbReference type="Pfam" id="PF25917">
    <property type="entry name" value="BSH_RND"/>
    <property type="match status" value="1"/>
</dbReference>
<dbReference type="KEGG" id="anf:AQPE_2512"/>
<evidence type="ECO:0000259" key="3">
    <source>
        <dbReference type="Pfam" id="PF25917"/>
    </source>
</evidence>
<gene>
    <name evidence="5" type="ORF">AQPE_2512</name>
</gene>
<protein>
    <submittedName>
        <fullName evidence="5">Macrolide-specific efflux protein MacA</fullName>
    </submittedName>
</protein>
<proteinExistence type="inferred from homology"/>
<dbReference type="InterPro" id="IPR058649">
    <property type="entry name" value="CzcB_C"/>
</dbReference>
<name>A0A5K7S9V8_9BACT</name>
<accession>A0A5K7S9V8</accession>
<dbReference type="PANTHER" id="PTHR30469">
    <property type="entry name" value="MULTIDRUG RESISTANCE PROTEIN MDTA"/>
    <property type="match status" value="1"/>
</dbReference>
<dbReference type="Gene3D" id="1.10.287.470">
    <property type="entry name" value="Helix hairpin bin"/>
    <property type="match status" value="1"/>
</dbReference>
<dbReference type="Gene3D" id="2.40.50.100">
    <property type="match status" value="1"/>
</dbReference>
<dbReference type="Pfam" id="PF25975">
    <property type="entry name" value="CzcB_C"/>
    <property type="match status" value="1"/>
</dbReference>
<dbReference type="Gene3D" id="2.40.30.170">
    <property type="match status" value="1"/>
</dbReference>
<sequence>MKKKSKKFLPYSIALVVILVIVLVVGKKAGWFGKDFQISVSTKTVESKTITELITANGKVQPETEVKISPDVSGEIIEMNIQEGNEVKKGQLLMVIKPDMYIQAYNRAQASLSSSQARLAQADARQIESDMAFKRASSLFKQDAIPVSDFETAQASFKVAQSEVKAAQFAVRSAEASVAEAQEQLVKTKIYAPMDGTVARLNVEKGERVVGTNMYAGTETMVIANLHLMEVKVDVNENDIVRVNLNDTALVEVDAYLGRKFKGLVTEIANSANTTGGSTDQVTNFSVKILLLEESYKDLVDSVGGKIYPFRPGMSATVDIQTETRKNVISVPIQAVTTRSLKNNTKPEDKKDNVEKPETENEAVTTQEKKAPEDEKVEVVFIYKDGKVKKQAVKTGIQDSENIEILEGLKAGDEIVVAPFNAINKLLNDSAEVKKVDEKELFKAKK</sequence>
<feature type="domain" description="Multidrug resistance protein MdtA-like barrel-sandwich hybrid" evidence="3">
    <location>
        <begin position="65"/>
        <end position="210"/>
    </location>
</feature>
<dbReference type="Gene3D" id="2.40.420.20">
    <property type="match status" value="1"/>
</dbReference>
<dbReference type="PANTHER" id="PTHR30469:SF33">
    <property type="entry name" value="SLR1207 PROTEIN"/>
    <property type="match status" value="1"/>
</dbReference>
<organism evidence="5 6">
    <name type="scientific">Aquipluma nitroreducens</name>
    <dbReference type="NCBI Taxonomy" id="2010828"/>
    <lineage>
        <taxon>Bacteria</taxon>
        <taxon>Pseudomonadati</taxon>
        <taxon>Bacteroidota</taxon>
        <taxon>Bacteroidia</taxon>
        <taxon>Marinilabiliales</taxon>
        <taxon>Prolixibacteraceae</taxon>
        <taxon>Aquipluma</taxon>
    </lineage>
</organism>
<dbReference type="Proteomes" id="UP001193389">
    <property type="component" value="Chromosome"/>
</dbReference>
<evidence type="ECO:0000256" key="1">
    <source>
        <dbReference type="ARBA" id="ARBA00009477"/>
    </source>
</evidence>
<dbReference type="SUPFAM" id="SSF111369">
    <property type="entry name" value="HlyD-like secretion proteins"/>
    <property type="match status" value="1"/>
</dbReference>
<dbReference type="NCBIfam" id="TIGR01730">
    <property type="entry name" value="RND_mfp"/>
    <property type="match status" value="1"/>
</dbReference>
<dbReference type="InterPro" id="IPR006143">
    <property type="entry name" value="RND_pump_MFP"/>
</dbReference>
<keyword evidence="6" id="KW-1185">Reference proteome</keyword>
<dbReference type="GO" id="GO:1990281">
    <property type="term" value="C:efflux pump complex"/>
    <property type="evidence" value="ECO:0007669"/>
    <property type="project" value="TreeGrafter"/>
</dbReference>
<dbReference type="GO" id="GO:0015562">
    <property type="term" value="F:efflux transmembrane transporter activity"/>
    <property type="evidence" value="ECO:0007669"/>
    <property type="project" value="TreeGrafter"/>
</dbReference>
<dbReference type="InterPro" id="IPR058625">
    <property type="entry name" value="MdtA-like_BSH"/>
</dbReference>
<feature type="region of interest" description="Disordered" evidence="2">
    <location>
        <begin position="339"/>
        <end position="371"/>
    </location>
</feature>
<feature type="domain" description="CzcB-like C-terminal circularly permuted SH3-like" evidence="4">
    <location>
        <begin position="377"/>
        <end position="417"/>
    </location>
</feature>
<evidence type="ECO:0000256" key="2">
    <source>
        <dbReference type="SAM" id="MobiDB-lite"/>
    </source>
</evidence>
<feature type="compositionally biased region" description="Basic and acidic residues" evidence="2">
    <location>
        <begin position="345"/>
        <end position="359"/>
    </location>
</feature>
<dbReference type="RefSeq" id="WP_318351263.1">
    <property type="nucleotide sequence ID" value="NZ_AP018694.1"/>
</dbReference>
<evidence type="ECO:0000313" key="6">
    <source>
        <dbReference type="Proteomes" id="UP001193389"/>
    </source>
</evidence>
<dbReference type="AlphaFoldDB" id="A0A5K7S9V8"/>
<evidence type="ECO:0000259" key="4">
    <source>
        <dbReference type="Pfam" id="PF25975"/>
    </source>
</evidence>
<dbReference type="EMBL" id="AP018694">
    <property type="protein sequence ID" value="BBE18350.1"/>
    <property type="molecule type" value="Genomic_DNA"/>
</dbReference>
<evidence type="ECO:0000313" key="5">
    <source>
        <dbReference type="EMBL" id="BBE18350.1"/>
    </source>
</evidence>
<comment type="similarity">
    <text evidence="1">Belongs to the membrane fusion protein (MFP) (TC 8.A.1) family.</text>
</comment>